<keyword evidence="3" id="KW-1185">Reference proteome</keyword>
<protein>
    <submittedName>
        <fullName evidence="2">Uncharacterized protein</fullName>
    </submittedName>
</protein>
<dbReference type="AlphaFoldDB" id="A0A1E3W0H3"/>
<evidence type="ECO:0000256" key="1">
    <source>
        <dbReference type="SAM" id="MobiDB-lite"/>
    </source>
</evidence>
<name>A0A1E3W0H3_9HYPH</name>
<dbReference type="Proteomes" id="UP000094501">
    <property type="component" value="Unassembled WGS sequence"/>
</dbReference>
<comment type="caution">
    <text evidence="2">The sequence shown here is derived from an EMBL/GenBank/DDBJ whole genome shotgun (WGS) entry which is preliminary data.</text>
</comment>
<reference evidence="2 3" key="1">
    <citation type="journal article" date="2016" name="Environ. Microbiol.">
        <title>New Methyloceanibacter diversity from North Sea sediments includes methanotroph containing solely the soluble methane monooxygenase.</title>
        <authorList>
            <person name="Vekeman B."/>
            <person name="Kerckhof F.M."/>
            <person name="Cremers G."/>
            <person name="de Vos P."/>
            <person name="Vandamme P."/>
            <person name="Boon N."/>
            <person name="Op den Camp H.J."/>
            <person name="Heylen K."/>
        </authorList>
    </citation>
    <scope>NUCLEOTIDE SEQUENCE [LARGE SCALE GENOMIC DNA]</scope>
    <source>
        <strain evidence="2 3">R-67174</strain>
    </source>
</reference>
<proteinExistence type="predicted"/>
<evidence type="ECO:0000313" key="2">
    <source>
        <dbReference type="EMBL" id="ODR99308.1"/>
    </source>
</evidence>
<dbReference type="EMBL" id="LPWG01000011">
    <property type="protein sequence ID" value="ODR99308.1"/>
    <property type="molecule type" value="Genomic_DNA"/>
</dbReference>
<feature type="compositionally biased region" description="Basic and acidic residues" evidence="1">
    <location>
        <begin position="84"/>
        <end position="93"/>
    </location>
</feature>
<accession>A0A1E3W0H3</accession>
<sequence>MNALGQRFFLKVTAELVMGDVGNVGELLLKPQHEQHGSVVGHQHTGITLFNLAQGLTMYARPFGENGHGNPPPPPGGAEISPELAERPQDGNR</sequence>
<feature type="region of interest" description="Disordered" evidence="1">
    <location>
        <begin position="60"/>
        <end position="93"/>
    </location>
</feature>
<organism evidence="2 3">
    <name type="scientific">Methyloceanibacter methanicus</name>
    <dbReference type="NCBI Taxonomy" id="1774968"/>
    <lineage>
        <taxon>Bacteria</taxon>
        <taxon>Pseudomonadati</taxon>
        <taxon>Pseudomonadota</taxon>
        <taxon>Alphaproteobacteria</taxon>
        <taxon>Hyphomicrobiales</taxon>
        <taxon>Hyphomicrobiaceae</taxon>
        <taxon>Methyloceanibacter</taxon>
    </lineage>
</organism>
<evidence type="ECO:0000313" key="3">
    <source>
        <dbReference type="Proteomes" id="UP000094501"/>
    </source>
</evidence>
<gene>
    <name evidence="2" type="ORF">AUC68_04765</name>
</gene>